<accession>W1ITS3</accession>
<proteinExistence type="predicted"/>
<evidence type="ECO:0000313" key="1">
    <source>
        <dbReference type="EMBL" id="CDL81844.1"/>
    </source>
</evidence>
<dbReference type="EMBL" id="CBXF010000068">
    <property type="protein sequence ID" value="CDL81844.1"/>
    <property type="molecule type" value="Genomic_DNA"/>
</dbReference>
<organism evidence="1 2">
    <name type="scientific">Xenorhabdus szentirmaii DSM 16338</name>
    <dbReference type="NCBI Taxonomy" id="1427518"/>
    <lineage>
        <taxon>Bacteria</taxon>
        <taxon>Pseudomonadati</taxon>
        <taxon>Pseudomonadota</taxon>
        <taxon>Gammaproteobacteria</taxon>
        <taxon>Enterobacterales</taxon>
        <taxon>Morganellaceae</taxon>
        <taxon>Xenorhabdus</taxon>
    </lineage>
</organism>
<reference evidence="1" key="1">
    <citation type="submission" date="2013-11" db="EMBL/GenBank/DDBJ databases">
        <title>Draft genome sequence and annotation of the entomopathogenic bacteria, Xenorhabdus cabanillasi strain JM26 and Xenorhabdus szentirmai strain DSM 16338.</title>
        <authorList>
            <person name="Gualtieri M."/>
            <person name="Ogier J.C."/>
            <person name="Pages S."/>
            <person name="Givaudan A."/>
            <person name="Gaudriault S."/>
        </authorList>
    </citation>
    <scope>NUCLEOTIDE SEQUENCE [LARGE SCALE GENOMIC DNA]</scope>
    <source>
        <strain evidence="1">DSM 16338</strain>
    </source>
</reference>
<evidence type="ECO:0000313" key="2">
    <source>
        <dbReference type="Proteomes" id="UP000019202"/>
    </source>
</evidence>
<name>W1ITS3_9GAMM</name>
<sequence>MFTLRLLKENHYDKEIVAGWGISRTAYRGSCSGKRASL</sequence>
<keyword evidence="2" id="KW-1185">Reference proteome</keyword>
<comment type="caution">
    <text evidence="1">The sequence shown here is derived from an EMBL/GenBank/DDBJ whole genome shotgun (WGS) entry which is preliminary data.</text>
</comment>
<protein>
    <submittedName>
        <fullName evidence="1">Uncharacterized protein</fullName>
    </submittedName>
</protein>
<gene>
    <name evidence="1" type="ORF">XSR1_160059</name>
</gene>
<dbReference type="Proteomes" id="UP000019202">
    <property type="component" value="Unassembled WGS sequence"/>
</dbReference>
<dbReference type="AlphaFoldDB" id="W1ITS3"/>